<dbReference type="PANTHER" id="PTHR22916">
    <property type="entry name" value="GLYCOSYLTRANSFERASE"/>
    <property type="match status" value="1"/>
</dbReference>
<evidence type="ECO:0000313" key="3">
    <source>
        <dbReference type="EMBL" id="PZD74194.1"/>
    </source>
</evidence>
<organism evidence="3 4">
    <name type="scientific">Acaryochloris thomasi RCC1774</name>
    <dbReference type="NCBI Taxonomy" id="1764569"/>
    <lineage>
        <taxon>Bacteria</taxon>
        <taxon>Bacillati</taxon>
        <taxon>Cyanobacteriota</taxon>
        <taxon>Cyanophyceae</taxon>
        <taxon>Acaryochloridales</taxon>
        <taxon>Acaryochloridaceae</taxon>
        <taxon>Acaryochloris</taxon>
        <taxon>Acaryochloris thomasi</taxon>
    </lineage>
</organism>
<dbReference type="Pfam" id="PF00535">
    <property type="entry name" value="Glycos_transf_2"/>
    <property type="match status" value="1"/>
</dbReference>
<dbReference type="EC" id="2.4.-.-" evidence="3"/>
<dbReference type="GO" id="GO:0016758">
    <property type="term" value="F:hexosyltransferase activity"/>
    <property type="evidence" value="ECO:0007669"/>
    <property type="project" value="UniProtKB-ARBA"/>
</dbReference>
<keyword evidence="3" id="KW-0808">Transferase</keyword>
<keyword evidence="1" id="KW-0812">Transmembrane</keyword>
<name>A0A2W1JX43_9CYAN</name>
<protein>
    <submittedName>
        <fullName evidence="3">Glycosyltransferase EpsE</fullName>
        <ecNumber evidence="3">2.4.-.-</ecNumber>
    </submittedName>
</protein>
<dbReference type="Proteomes" id="UP000248857">
    <property type="component" value="Unassembled WGS sequence"/>
</dbReference>
<gene>
    <name evidence="3" type="primary">epsE_1</name>
    <name evidence="3" type="ORF">C1752_01222</name>
</gene>
<keyword evidence="3" id="KW-0328">Glycosyltransferase</keyword>
<dbReference type="InterPro" id="IPR001173">
    <property type="entry name" value="Glyco_trans_2-like"/>
</dbReference>
<sequence length="367" mass="43161">MSVYNGELFLEQSMESILSQTYANFELILIDDCSTDNTIQILEHYAQRDWRIRLFRNKENIGLTKSLNKGLELAKGEYVARQDADDISLPERFETQVTFLDNHPEIGLVSCNMEIINFEGHKTGEHKRACSSEFVSWYLLFYNRLAGHSQVTFRRQLITKLGGYDEQRRFSQDYELWSRVAKVSKIAILSETLLKQRIHNSSVSTTRSSEQRSYSLSQSKHNIEELISKEINLEEVVLLRNFWLSCWPLISSLEIRESIYNLNSRLIDIYQSFTQQSSQRGDDVKAELSQCLRILIGKQFLAWVQFPMKADHTLFPKLWISYYAFFWCPQGVPISWLILLWRTLPKWLKLPVRKGYRISRNLFKVKT</sequence>
<dbReference type="PANTHER" id="PTHR22916:SF3">
    <property type="entry name" value="UDP-GLCNAC:BETAGAL BETA-1,3-N-ACETYLGLUCOSAMINYLTRANSFERASE-LIKE PROTEIN 1"/>
    <property type="match status" value="1"/>
</dbReference>
<keyword evidence="4" id="KW-1185">Reference proteome</keyword>
<dbReference type="AlphaFoldDB" id="A0A2W1JX43"/>
<feature type="domain" description="Glycosyltransferase 2-like" evidence="2">
    <location>
        <begin position="1"/>
        <end position="125"/>
    </location>
</feature>
<feature type="transmembrane region" description="Helical" evidence="1">
    <location>
        <begin position="319"/>
        <end position="341"/>
    </location>
</feature>
<dbReference type="SUPFAM" id="SSF53448">
    <property type="entry name" value="Nucleotide-diphospho-sugar transferases"/>
    <property type="match status" value="1"/>
</dbReference>
<evidence type="ECO:0000256" key="1">
    <source>
        <dbReference type="SAM" id="Phobius"/>
    </source>
</evidence>
<accession>A0A2W1JX43</accession>
<keyword evidence="1" id="KW-0472">Membrane</keyword>
<dbReference type="InterPro" id="IPR029044">
    <property type="entry name" value="Nucleotide-diphossugar_trans"/>
</dbReference>
<keyword evidence="1" id="KW-1133">Transmembrane helix</keyword>
<dbReference type="EMBL" id="PQWO01000003">
    <property type="protein sequence ID" value="PZD74194.1"/>
    <property type="molecule type" value="Genomic_DNA"/>
</dbReference>
<evidence type="ECO:0000259" key="2">
    <source>
        <dbReference type="Pfam" id="PF00535"/>
    </source>
</evidence>
<dbReference type="Gene3D" id="3.90.550.10">
    <property type="entry name" value="Spore Coat Polysaccharide Biosynthesis Protein SpsA, Chain A"/>
    <property type="match status" value="1"/>
</dbReference>
<evidence type="ECO:0000313" key="4">
    <source>
        <dbReference type="Proteomes" id="UP000248857"/>
    </source>
</evidence>
<comment type="caution">
    <text evidence="3">The sequence shown here is derived from an EMBL/GenBank/DDBJ whole genome shotgun (WGS) entry which is preliminary data.</text>
</comment>
<reference evidence="3 4" key="1">
    <citation type="journal article" date="2018" name="Sci. Rep.">
        <title>A novel species of the marine cyanobacterium Acaryochloris with a unique pigment content and lifestyle.</title>
        <authorList>
            <person name="Partensky F."/>
            <person name="Six C."/>
            <person name="Ratin M."/>
            <person name="Garczarek L."/>
            <person name="Vaulot D."/>
            <person name="Probert I."/>
            <person name="Calteau A."/>
            <person name="Gourvil P."/>
            <person name="Marie D."/>
            <person name="Grebert T."/>
            <person name="Bouchier C."/>
            <person name="Le Panse S."/>
            <person name="Gachenot M."/>
            <person name="Rodriguez F."/>
            <person name="Garrido J.L."/>
        </authorList>
    </citation>
    <scope>NUCLEOTIDE SEQUENCE [LARGE SCALE GENOMIC DNA]</scope>
    <source>
        <strain evidence="3 4">RCC1774</strain>
    </source>
</reference>
<proteinExistence type="predicted"/>